<evidence type="ECO:0000256" key="12">
    <source>
        <dbReference type="SAM" id="MobiDB-lite"/>
    </source>
</evidence>
<comment type="similarity">
    <text evidence="2 11">Belongs to the mitochondrial carrier (TC 2.A.29) family.</text>
</comment>
<evidence type="ECO:0000256" key="9">
    <source>
        <dbReference type="ARBA" id="ARBA00023136"/>
    </source>
</evidence>
<keyword evidence="4 10" id="KW-0812">Transmembrane</keyword>
<evidence type="ECO:0000313" key="13">
    <source>
        <dbReference type="EnsemblMetazoa" id="XP_038051357.1"/>
    </source>
</evidence>
<keyword evidence="14" id="KW-1185">Reference proteome</keyword>
<dbReference type="AlphaFoldDB" id="A0A913ZHU8"/>
<dbReference type="OrthoDB" id="2139348at2759"/>
<evidence type="ECO:0000256" key="8">
    <source>
        <dbReference type="ARBA" id="ARBA00023128"/>
    </source>
</evidence>
<evidence type="ECO:0000256" key="3">
    <source>
        <dbReference type="ARBA" id="ARBA00022448"/>
    </source>
</evidence>
<dbReference type="PANTHER" id="PTHR46131:SF1">
    <property type="entry name" value="SD08549P"/>
    <property type="match status" value="1"/>
</dbReference>
<dbReference type="GO" id="GO:0005743">
    <property type="term" value="C:mitochondrial inner membrane"/>
    <property type="evidence" value="ECO:0007669"/>
    <property type="project" value="UniProtKB-SubCell"/>
</dbReference>
<evidence type="ECO:0000256" key="10">
    <source>
        <dbReference type="PROSITE-ProRule" id="PRU00282"/>
    </source>
</evidence>
<keyword evidence="5" id="KW-0677">Repeat</keyword>
<feature type="region of interest" description="Disordered" evidence="12">
    <location>
        <begin position="1"/>
        <end position="20"/>
    </location>
</feature>
<dbReference type="InterPro" id="IPR023395">
    <property type="entry name" value="MCP_dom_sf"/>
</dbReference>
<name>A0A913ZHU8_PATMI</name>
<evidence type="ECO:0000256" key="5">
    <source>
        <dbReference type="ARBA" id="ARBA00022737"/>
    </source>
</evidence>
<feature type="compositionally biased region" description="Basic and acidic residues" evidence="12">
    <location>
        <begin position="1"/>
        <end position="17"/>
    </location>
</feature>
<evidence type="ECO:0000256" key="2">
    <source>
        <dbReference type="ARBA" id="ARBA00006375"/>
    </source>
</evidence>
<reference evidence="13" key="1">
    <citation type="submission" date="2022-11" db="UniProtKB">
        <authorList>
            <consortium name="EnsemblMetazoa"/>
        </authorList>
    </citation>
    <scope>IDENTIFICATION</scope>
</reference>
<keyword evidence="7" id="KW-1133">Transmembrane helix</keyword>
<dbReference type="Gene3D" id="1.50.40.10">
    <property type="entry name" value="Mitochondrial carrier domain"/>
    <property type="match status" value="1"/>
</dbReference>
<feature type="repeat" description="Solcar" evidence="10">
    <location>
        <begin position="143"/>
        <end position="228"/>
    </location>
</feature>
<keyword evidence="8" id="KW-0496">Mitochondrion</keyword>
<dbReference type="GeneID" id="119724398"/>
<dbReference type="InterPro" id="IPR018108">
    <property type="entry name" value="MCP_transmembrane"/>
</dbReference>
<sequence length="334" mass="37721">MGNDTAHRSECTQDSHPRAPFTNSSLHLPVSLAPPNTFITAGSQLLTEDVTCTDKPDWVEFTGGAGAAFINIIVTFPVNKIIFRQQLHSIRVHKALSQLKKEGARHLYRGVLPPLLQRMSGLSLMFGLYDQYSRILIRHCSDCPLIVAKVSAALLSGTTEAILVPFERVQTLLQDHRHMKNFDNTFQVFHRLRHYGLREYYRGLTPILLRNGPSNAIFFTMREKLQTFTPKDASRVQKISSDFVNGAILGASLSTIWFPVNVIKTKMQSQVGGEFVSAWRTLHIVYNERGRRWRAMFRGVHLNFSRALISWGIINASYGILTSTLHELRGSVTD</sequence>
<dbReference type="RefSeq" id="XP_038051357.1">
    <property type="nucleotide sequence ID" value="XM_038195429.1"/>
</dbReference>
<evidence type="ECO:0000256" key="6">
    <source>
        <dbReference type="ARBA" id="ARBA00022792"/>
    </source>
</evidence>
<dbReference type="InterPro" id="IPR052465">
    <property type="entry name" value="Mito_NAD+_Carrier"/>
</dbReference>
<evidence type="ECO:0000256" key="4">
    <source>
        <dbReference type="ARBA" id="ARBA00022692"/>
    </source>
</evidence>
<protein>
    <recommendedName>
        <fullName evidence="15">Solute carrier family 25 member 51</fullName>
    </recommendedName>
</protein>
<keyword evidence="6" id="KW-0999">Mitochondrion inner membrane</keyword>
<dbReference type="PANTHER" id="PTHR46131">
    <property type="entry name" value="SD08549P"/>
    <property type="match status" value="1"/>
</dbReference>
<evidence type="ECO:0000256" key="7">
    <source>
        <dbReference type="ARBA" id="ARBA00022989"/>
    </source>
</evidence>
<feature type="repeat" description="Solcar" evidence="10">
    <location>
        <begin position="55"/>
        <end position="135"/>
    </location>
</feature>
<dbReference type="SUPFAM" id="SSF103506">
    <property type="entry name" value="Mitochondrial carrier"/>
    <property type="match status" value="1"/>
</dbReference>
<evidence type="ECO:0000313" key="14">
    <source>
        <dbReference type="Proteomes" id="UP000887568"/>
    </source>
</evidence>
<dbReference type="OMA" id="GCAFNTG"/>
<dbReference type="PROSITE" id="PS50920">
    <property type="entry name" value="SOLCAR"/>
    <property type="match status" value="2"/>
</dbReference>
<evidence type="ECO:0000256" key="1">
    <source>
        <dbReference type="ARBA" id="ARBA00004448"/>
    </source>
</evidence>
<organism evidence="13 14">
    <name type="scientific">Patiria miniata</name>
    <name type="common">Bat star</name>
    <name type="synonym">Asterina miniata</name>
    <dbReference type="NCBI Taxonomy" id="46514"/>
    <lineage>
        <taxon>Eukaryota</taxon>
        <taxon>Metazoa</taxon>
        <taxon>Echinodermata</taxon>
        <taxon>Eleutherozoa</taxon>
        <taxon>Asterozoa</taxon>
        <taxon>Asteroidea</taxon>
        <taxon>Valvatacea</taxon>
        <taxon>Valvatida</taxon>
        <taxon>Asterinidae</taxon>
        <taxon>Patiria</taxon>
    </lineage>
</organism>
<evidence type="ECO:0000256" key="11">
    <source>
        <dbReference type="RuleBase" id="RU000488"/>
    </source>
</evidence>
<dbReference type="Proteomes" id="UP000887568">
    <property type="component" value="Unplaced"/>
</dbReference>
<accession>A0A913ZHU8</accession>
<dbReference type="GO" id="GO:0051724">
    <property type="term" value="F:NAD transmembrane transporter activity"/>
    <property type="evidence" value="ECO:0007669"/>
    <property type="project" value="TreeGrafter"/>
</dbReference>
<comment type="subcellular location">
    <subcellularLocation>
        <location evidence="1">Mitochondrion inner membrane</location>
        <topology evidence="1">Multi-pass membrane protein</topology>
    </subcellularLocation>
</comment>
<keyword evidence="3 11" id="KW-0813">Transport</keyword>
<proteinExistence type="inferred from homology"/>
<dbReference type="Pfam" id="PF00153">
    <property type="entry name" value="Mito_carr"/>
    <property type="match status" value="3"/>
</dbReference>
<keyword evidence="9 10" id="KW-0472">Membrane</keyword>
<dbReference type="EnsemblMetazoa" id="XM_038195429.1">
    <property type="protein sequence ID" value="XP_038051357.1"/>
    <property type="gene ID" value="LOC119724398"/>
</dbReference>
<evidence type="ECO:0008006" key="15">
    <source>
        <dbReference type="Google" id="ProtNLM"/>
    </source>
</evidence>